<dbReference type="GO" id="GO:0042777">
    <property type="term" value="P:proton motive force-driven plasma membrane ATP synthesis"/>
    <property type="evidence" value="ECO:0007669"/>
    <property type="project" value="UniProtKB-UniRule"/>
</dbReference>
<dbReference type="EMBL" id="FQXN01000002">
    <property type="protein sequence ID" value="SHH29381.1"/>
    <property type="molecule type" value="Genomic_DNA"/>
</dbReference>
<keyword evidence="11" id="KW-0175">Coiled coil</keyword>
<comment type="subunit">
    <text evidence="10">F-type ATPases have 2 components, CF(1) - the catalytic core - and CF(0) - the membrane proton channel. CF(1) has five subunits: alpha(3), beta(3), gamma(1), delta(1), epsilon(1). CF(0) has three main subunits: a, b and c.</text>
</comment>
<evidence type="ECO:0000256" key="2">
    <source>
        <dbReference type="ARBA" id="ARBA00004170"/>
    </source>
</evidence>
<dbReference type="PANTHER" id="PTHR11693:SF22">
    <property type="entry name" value="ATP SYNTHASE SUBUNIT GAMMA, MITOCHONDRIAL"/>
    <property type="match status" value="1"/>
</dbReference>
<dbReference type="PROSITE" id="PS00153">
    <property type="entry name" value="ATPASE_GAMMA"/>
    <property type="match status" value="1"/>
</dbReference>
<evidence type="ECO:0000256" key="1">
    <source>
        <dbReference type="ARBA" id="ARBA00003456"/>
    </source>
</evidence>
<comment type="similarity">
    <text evidence="3 10">Belongs to the ATPase gamma chain family.</text>
</comment>
<dbReference type="PANTHER" id="PTHR11693">
    <property type="entry name" value="ATP SYNTHASE GAMMA CHAIN"/>
    <property type="match status" value="1"/>
</dbReference>
<dbReference type="AlphaFoldDB" id="A0A1M5RTA6"/>
<dbReference type="GO" id="GO:0005886">
    <property type="term" value="C:plasma membrane"/>
    <property type="evidence" value="ECO:0007669"/>
    <property type="project" value="UniProtKB-SubCell"/>
</dbReference>
<keyword evidence="7 10" id="KW-0472">Membrane</keyword>
<keyword evidence="9 10" id="KW-0066">ATP synthesis</keyword>
<dbReference type="RefSeq" id="WP_073072042.1">
    <property type="nucleotide sequence ID" value="NZ_FQXN01000002.1"/>
</dbReference>
<dbReference type="Proteomes" id="UP000242592">
    <property type="component" value="Unassembled WGS sequence"/>
</dbReference>
<dbReference type="Gene3D" id="3.40.1380.10">
    <property type="match status" value="1"/>
</dbReference>
<dbReference type="CDD" id="cd12151">
    <property type="entry name" value="F1-ATPase_gamma"/>
    <property type="match status" value="1"/>
</dbReference>
<dbReference type="GO" id="GO:0046933">
    <property type="term" value="F:proton-transporting ATP synthase activity, rotational mechanism"/>
    <property type="evidence" value="ECO:0007669"/>
    <property type="project" value="UniProtKB-UniRule"/>
</dbReference>
<evidence type="ECO:0000256" key="11">
    <source>
        <dbReference type="SAM" id="Coils"/>
    </source>
</evidence>
<dbReference type="Pfam" id="PF00231">
    <property type="entry name" value="ATP-synt"/>
    <property type="match status" value="1"/>
</dbReference>
<dbReference type="GO" id="GO:0005524">
    <property type="term" value="F:ATP binding"/>
    <property type="evidence" value="ECO:0007669"/>
    <property type="project" value="UniProtKB-UniRule"/>
</dbReference>
<protein>
    <recommendedName>
        <fullName evidence="10">ATP synthase gamma chain</fullName>
    </recommendedName>
    <alternativeName>
        <fullName evidence="10">ATP synthase F1 sector gamma subunit</fullName>
    </alternativeName>
    <alternativeName>
        <fullName evidence="10">F-ATPase gamma subunit</fullName>
    </alternativeName>
</protein>
<dbReference type="Gene3D" id="1.10.287.80">
    <property type="entry name" value="ATP synthase, gamma subunit, helix hairpin domain"/>
    <property type="match status" value="1"/>
</dbReference>
<dbReference type="InterPro" id="IPR000131">
    <property type="entry name" value="ATP_synth_F1_gsu"/>
</dbReference>
<evidence type="ECO:0000256" key="10">
    <source>
        <dbReference type="HAMAP-Rule" id="MF_00815"/>
    </source>
</evidence>
<evidence type="ECO:0000256" key="7">
    <source>
        <dbReference type="ARBA" id="ARBA00023136"/>
    </source>
</evidence>
<evidence type="ECO:0000256" key="6">
    <source>
        <dbReference type="ARBA" id="ARBA00023065"/>
    </source>
</evidence>
<organism evidence="12 13">
    <name type="scientific">Thermosipho atlanticus DSM 15807</name>
    <dbReference type="NCBI Taxonomy" id="1123380"/>
    <lineage>
        <taxon>Bacteria</taxon>
        <taxon>Thermotogati</taxon>
        <taxon>Thermotogota</taxon>
        <taxon>Thermotogae</taxon>
        <taxon>Thermotogales</taxon>
        <taxon>Fervidobacteriaceae</taxon>
        <taxon>Thermosipho</taxon>
    </lineage>
</organism>
<evidence type="ECO:0000256" key="8">
    <source>
        <dbReference type="ARBA" id="ARBA00023196"/>
    </source>
</evidence>
<keyword evidence="13" id="KW-1185">Reference proteome</keyword>
<name>A0A1M5RTA6_9BACT</name>
<dbReference type="InterPro" id="IPR035968">
    <property type="entry name" value="ATP_synth_F1_ATPase_gsu"/>
</dbReference>
<evidence type="ECO:0000313" key="12">
    <source>
        <dbReference type="EMBL" id="SHH29381.1"/>
    </source>
</evidence>
<evidence type="ECO:0000256" key="5">
    <source>
        <dbReference type="ARBA" id="ARBA00022781"/>
    </source>
</evidence>
<dbReference type="GO" id="GO:0045259">
    <property type="term" value="C:proton-transporting ATP synthase complex"/>
    <property type="evidence" value="ECO:0007669"/>
    <property type="project" value="UniProtKB-KW"/>
</dbReference>
<reference evidence="13" key="1">
    <citation type="submission" date="2016-11" db="EMBL/GenBank/DDBJ databases">
        <authorList>
            <person name="Varghese N."/>
            <person name="Submissions S."/>
        </authorList>
    </citation>
    <scope>NUCLEOTIDE SEQUENCE [LARGE SCALE GENOMIC DNA]</scope>
    <source>
        <strain evidence="13">DSM 15807</strain>
    </source>
</reference>
<dbReference type="HAMAP" id="MF_00815">
    <property type="entry name" value="ATP_synth_gamma_bact"/>
    <property type="match status" value="1"/>
</dbReference>
<keyword evidence="4 10" id="KW-0813">Transport</keyword>
<keyword evidence="10" id="KW-1003">Cell membrane</keyword>
<keyword evidence="5 10" id="KW-0375">Hydrogen ion transport</keyword>
<comment type="subcellular location">
    <subcellularLocation>
        <location evidence="10">Cell membrane</location>
        <topology evidence="10">Peripheral membrane protein</topology>
    </subcellularLocation>
    <subcellularLocation>
        <location evidence="2">Membrane</location>
        <topology evidence="2">Peripheral membrane protein</topology>
    </subcellularLocation>
</comment>
<evidence type="ECO:0000256" key="4">
    <source>
        <dbReference type="ARBA" id="ARBA00022448"/>
    </source>
</evidence>
<evidence type="ECO:0000256" key="9">
    <source>
        <dbReference type="ARBA" id="ARBA00023310"/>
    </source>
</evidence>
<feature type="coiled-coil region" evidence="11">
    <location>
        <begin position="34"/>
        <end position="61"/>
    </location>
</feature>
<keyword evidence="8 10" id="KW-0139">CF(1)</keyword>
<dbReference type="PRINTS" id="PR00126">
    <property type="entry name" value="ATPASEGAMMA"/>
</dbReference>
<proteinExistence type="inferred from homology"/>
<sequence>MSRGKLLQIKRRVQSTESLKKITKAMEMVATARVKKIEKKLQNVREFLRETKRLIENVELEGNHPFLTGQGKKALVVLSTDMGLCGAFPAEIARFALYVIEKENIDYVYSVGTKTTPYFRKNEKTKRIYERVYDVPTFDFANTVMLDLLNDNVGSVYIVYGHFKNRLMQKPEVIKVTPLEKKSLKESRYEYEPNVEELTASLLQFYVSASIYSLAYETKVSELYARQNAMRNATENAEEVIRDLTLELNKERQASITQELIEIVSGAQALQEE</sequence>
<dbReference type="InterPro" id="IPR023632">
    <property type="entry name" value="ATP_synth_F1_gsu_CS"/>
</dbReference>
<comment type="function">
    <text evidence="1 10">Produces ATP from ADP in the presence of a proton gradient across the membrane. The gamma chain is believed to be important in regulating ATPase activity and the flow of protons through the CF(0) complex.</text>
</comment>
<dbReference type="OrthoDB" id="9812769at2"/>
<accession>A0A1M5RTA6</accession>
<gene>
    <name evidence="10" type="primary">atpG</name>
    <name evidence="12" type="ORF">SAMN02745199_0604</name>
</gene>
<dbReference type="STRING" id="1123380.SAMN02745199_0604"/>
<keyword evidence="6 10" id="KW-0406">Ion transport</keyword>
<dbReference type="NCBIfam" id="TIGR01146">
    <property type="entry name" value="ATPsyn_F1gamma"/>
    <property type="match status" value="1"/>
</dbReference>
<dbReference type="SUPFAM" id="SSF52943">
    <property type="entry name" value="ATP synthase (F1-ATPase), gamma subunit"/>
    <property type="match status" value="1"/>
</dbReference>
<evidence type="ECO:0000256" key="3">
    <source>
        <dbReference type="ARBA" id="ARBA00007681"/>
    </source>
</evidence>
<evidence type="ECO:0000313" key="13">
    <source>
        <dbReference type="Proteomes" id="UP000242592"/>
    </source>
</evidence>